<evidence type="ECO:0000313" key="2">
    <source>
        <dbReference type="EMBL" id="URZ11915.1"/>
    </source>
</evidence>
<dbReference type="RefSeq" id="WP_077835183.1">
    <property type="nucleotide sequence ID" value="NZ_CP096983.1"/>
</dbReference>
<evidence type="ECO:0000313" key="3">
    <source>
        <dbReference type="Proteomes" id="UP000190951"/>
    </source>
</evidence>
<dbReference type="AlphaFoldDB" id="A0A1S8LFU7"/>
<keyword evidence="3" id="KW-1185">Reference proteome</keyword>
<dbReference type="STRING" id="84029.CROST_09190"/>
<evidence type="ECO:0000256" key="1">
    <source>
        <dbReference type="ARBA" id="ARBA00003863"/>
    </source>
</evidence>
<accession>A0A1S8LFU7</accession>
<organism evidence="2 3">
    <name type="scientific">Clostridium felsineum</name>
    <dbReference type="NCBI Taxonomy" id="36839"/>
    <lineage>
        <taxon>Bacteria</taxon>
        <taxon>Bacillati</taxon>
        <taxon>Bacillota</taxon>
        <taxon>Clostridia</taxon>
        <taxon>Eubacteriales</taxon>
        <taxon>Clostridiaceae</taxon>
        <taxon>Clostridium</taxon>
    </lineage>
</organism>
<proteinExistence type="predicted"/>
<dbReference type="InterPro" id="IPR001448">
    <property type="entry name" value="SASP_alpha/beta-type"/>
</dbReference>
<dbReference type="Gene3D" id="6.10.10.80">
    <property type="entry name" value="Small, acid-soluble spore protein, alpha/beta type-like"/>
    <property type="match status" value="1"/>
</dbReference>
<comment type="function">
    <text evidence="1">SASP are bound to spore DNA. They are double-stranded DNA-binding proteins that cause DNA to change to an a-like conformation. They protect the DNA backbone from chemical and enzymatic cleavage and are thus involved in dormant spore's high resistance to UV light.</text>
</comment>
<dbReference type="GO" id="GO:0006265">
    <property type="term" value="P:DNA topological change"/>
    <property type="evidence" value="ECO:0007669"/>
    <property type="project" value="InterPro"/>
</dbReference>
<dbReference type="Pfam" id="PF00269">
    <property type="entry name" value="SASP"/>
    <property type="match status" value="1"/>
</dbReference>
<sequence>MANYNKKLVPEEKEKLNIFKMEAANDIGINLKFKYGCDLTSKEAGSIGGKIGNKNIQRYNQKYDL</sequence>
<dbReference type="EMBL" id="CP096983">
    <property type="protein sequence ID" value="URZ11915.1"/>
    <property type="molecule type" value="Genomic_DNA"/>
</dbReference>
<name>A0A1S8LFU7_9CLOT</name>
<dbReference type="KEGG" id="crw:CROST_026320"/>
<dbReference type="GO" id="GO:0003690">
    <property type="term" value="F:double-stranded DNA binding"/>
    <property type="evidence" value="ECO:0007669"/>
    <property type="project" value="InterPro"/>
</dbReference>
<dbReference type="Proteomes" id="UP000190951">
    <property type="component" value="Chromosome"/>
</dbReference>
<gene>
    <name evidence="2" type="ORF">CROST_026320</name>
</gene>
<dbReference type="InterPro" id="IPR038300">
    <property type="entry name" value="SASP_sf_alpha/beta"/>
</dbReference>
<reference evidence="2 3" key="1">
    <citation type="submission" date="2022-04" db="EMBL/GenBank/DDBJ databases">
        <title>Genome sequence of C. roseum typestrain.</title>
        <authorList>
            <person name="Poehlein A."/>
            <person name="Schoch T."/>
            <person name="Duerre P."/>
            <person name="Daniel R."/>
        </authorList>
    </citation>
    <scope>NUCLEOTIDE SEQUENCE [LARGE SCALE GENOMIC DNA]</scope>
    <source>
        <strain evidence="2 3">DSM 7320</strain>
    </source>
</reference>
<protein>
    <submittedName>
        <fullName evidence="2">Uncharacterized protein</fullName>
    </submittedName>
</protein>